<feature type="compositionally biased region" description="Basic and acidic residues" evidence="1">
    <location>
        <begin position="58"/>
        <end position="108"/>
    </location>
</feature>
<evidence type="ECO:0000313" key="2">
    <source>
        <dbReference type="EMBL" id="CAJ1048571.1"/>
    </source>
</evidence>
<protein>
    <submittedName>
        <fullName evidence="2">Unnamed protein product</fullName>
    </submittedName>
</protein>
<dbReference type="AlphaFoldDB" id="A0AAV1EIX1"/>
<proteinExistence type="predicted"/>
<sequence length="108" mass="11983">AEIKARQTWKVAGQKFELKKREEEKRKNGGSLSCGALPLKASWPAICAGSLAIATTPGRERGERQPGKEGGREAGREGRMEGKKEILTRNRTEEGMEDKWMDKDRGAL</sequence>
<feature type="non-terminal residue" evidence="2">
    <location>
        <position position="1"/>
    </location>
</feature>
<keyword evidence="3" id="KW-1185">Reference proteome</keyword>
<evidence type="ECO:0000256" key="1">
    <source>
        <dbReference type="SAM" id="MobiDB-lite"/>
    </source>
</evidence>
<name>A0AAV1EIX1_XYRNO</name>
<gene>
    <name evidence="2" type="ORF">XNOV1_A005200</name>
</gene>
<reference evidence="2" key="1">
    <citation type="submission" date="2023-08" db="EMBL/GenBank/DDBJ databases">
        <authorList>
            <person name="Alioto T."/>
            <person name="Alioto T."/>
            <person name="Gomez Garrido J."/>
        </authorList>
    </citation>
    <scope>NUCLEOTIDE SEQUENCE</scope>
</reference>
<accession>A0AAV1EIX1</accession>
<feature type="region of interest" description="Disordered" evidence="1">
    <location>
        <begin position="55"/>
        <end position="108"/>
    </location>
</feature>
<dbReference type="Proteomes" id="UP001178508">
    <property type="component" value="Chromosome 1"/>
</dbReference>
<organism evidence="2 3">
    <name type="scientific">Xyrichtys novacula</name>
    <name type="common">Pearly razorfish</name>
    <name type="synonym">Hemipteronotus novacula</name>
    <dbReference type="NCBI Taxonomy" id="13765"/>
    <lineage>
        <taxon>Eukaryota</taxon>
        <taxon>Metazoa</taxon>
        <taxon>Chordata</taxon>
        <taxon>Craniata</taxon>
        <taxon>Vertebrata</taxon>
        <taxon>Euteleostomi</taxon>
        <taxon>Actinopterygii</taxon>
        <taxon>Neopterygii</taxon>
        <taxon>Teleostei</taxon>
        <taxon>Neoteleostei</taxon>
        <taxon>Acanthomorphata</taxon>
        <taxon>Eupercaria</taxon>
        <taxon>Labriformes</taxon>
        <taxon>Labridae</taxon>
        <taxon>Xyrichtys</taxon>
    </lineage>
</organism>
<evidence type="ECO:0000313" key="3">
    <source>
        <dbReference type="Proteomes" id="UP001178508"/>
    </source>
</evidence>
<dbReference type="EMBL" id="OY660864">
    <property type="protein sequence ID" value="CAJ1048571.1"/>
    <property type="molecule type" value="Genomic_DNA"/>
</dbReference>